<keyword evidence="4" id="KW-1185">Reference proteome</keyword>
<organism evidence="3 4">
    <name type="scientific">Kibdelosporangium philippinense</name>
    <dbReference type="NCBI Taxonomy" id="211113"/>
    <lineage>
        <taxon>Bacteria</taxon>
        <taxon>Bacillati</taxon>
        <taxon>Actinomycetota</taxon>
        <taxon>Actinomycetes</taxon>
        <taxon>Pseudonocardiales</taxon>
        <taxon>Pseudonocardiaceae</taxon>
        <taxon>Kibdelosporangium</taxon>
    </lineage>
</organism>
<evidence type="ECO:0000256" key="1">
    <source>
        <dbReference type="SAM" id="MobiDB-lite"/>
    </source>
</evidence>
<dbReference type="RefSeq" id="WP_233726612.1">
    <property type="nucleotide sequence ID" value="NZ_JAJVCN010000002.1"/>
</dbReference>
<evidence type="ECO:0000256" key="2">
    <source>
        <dbReference type="SAM" id="Phobius"/>
    </source>
</evidence>
<name>A0ABS8ZAV7_9PSEU</name>
<evidence type="ECO:0000313" key="3">
    <source>
        <dbReference type="EMBL" id="MCE7005001.1"/>
    </source>
</evidence>
<feature type="compositionally biased region" description="Low complexity" evidence="1">
    <location>
        <begin position="121"/>
        <end position="133"/>
    </location>
</feature>
<feature type="compositionally biased region" description="Pro residues" evidence="1">
    <location>
        <begin position="73"/>
        <end position="112"/>
    </location>
</feature>
<evidence type="ECO:0008006" key="5">
    <source>
        <dbReference type="Google" id="ProtNLM"/>
    </source>
</evidence>
<keyword evidence="2" id="KW-0812">Transmembrane</keyword>
<comment type="caution">
    <text evidence="3">The sequence shown here is derived from an EMBL/GenBank/DDBJ whole genome shotgun (WGS) entry which is preliminary data.</text>
</comment>
<protein>
    <recommendedName>
        <fullName evidence="5">SHOCT domain-containing protein</fullName>
    </recommendedName>
</protein>
<keyword evidence="2" id="KW-0472">Membrane</keyword>
<reference evidence="3 4" key="1">
    <citation type="submission" date="2021-12" db="EMBL/GenBank/DDBJ databases">
        <title>Genome sequence of Kibdelosporangium philippinense ATCC 49844.</title>
        <authorList>
            <person name="Fedorov E.A."/>
            <person name="Omeragic M."/>
            <person name="Shalygina K.F."/>
            <person name="Maclea K.S."/>
        </authorList>
    </citation>
    <scope>NUCLEOTIDE SEQUENCE [LARGE SCALE GENOMIC DNA]</scope>
    <source>
        <strain evidence="3 4">ATCC 49844</strain>
    </source>
</reference>
<feature type="region of interest" description="Disordered" evidence="1">
    <location>
        <begin position="266"/>
        <end position="289"/>
    </location>
</feature>
<feature type="compositionally biased region" description="Pro residues" evidence="1">
    <location>
        <begin position="270"/>
        <end position="279"/>
    </location>
</feature>
<feature type="compositionally biased region" description="Low complexity" evidence="1">
    <location>
        <begin position="33"/>
        <end position="72"/>
    </location>
</feature>
<gene>
    <name evidence="3" type="ORF">LWC34_19530</name>
</gene>
<keyword evidence="2" id="KW-1133">Transmembrane helix</keyword>
<evidence type="ECO:0000313" key="4">
    <source>
        <dbReference type="Proteomes" id="UP001521150"/>
    </source>
</evidence>
<accession>A0ABS8ZAV7</accession>
<feature type="transmembrane region" description="Helical" evidence="2">
    <location>
        <begin position="240"/>
        <end position="258"/>
    </location>
</feature>
<sequence>MSWQEDLRQLDQALAEGRIHADDYRKRRDQLLATATGATTPPAVSEPASNPFQAQQPPAQQPASDPFQAQQPPSNPFPAQQPPSSNPFPAQQPPSNPFPAQQPPSNPFPAQQPPEVTQVHQPGQQPSSGPFPQAFRWEPTNDSTQVVGQQQAGNPDVTQVVSSQSGGGSEAERTQVVRPVQPPGMQHQAPWQSTPPNPNQGSQWGVEDQPMPSLQPTWLAQGPEVFAEDTKSKGGKTAKILVAVVLVIGLAVGGYFIFAGGSDNNEPGAITPPPTPTQPPTTTVKPRDNLSIMDLPGKVREDYNRITTWTEAQQVKFLTTDEQKIITDAGAGKARMSESATPEDLHPSIFTVETTSAETASATKDKLGEQQLIYGLTAIPNQPTGVLAAKIDKSDKTPAVIRAHYAHKGTLVRIQVTGDDLVTVTELYNDILAEQLKILAANG</sequence>
<proteinExistence type="predicted"/>
<dbReference type="EMBL" id="JAJVCN010000002">
    <property type="protein sequence ID" value="MCE7005001.1"/>
    <property type="molecule type" value="Genomic_DNA"/>
</dbReference>
<feature type="compositionally biased region" description="Polar residues" evidence="1">
    <location>
        <begin position="140"/>
        <end position="157"/>
    </location>
</feature>
<feature type="region of interest" description="Disordered" evidence="1">
    <location>
        <begin position="30"/>
        <end position="212"/>
    </location>
</feature>
<dbReference type="Proteomes" id="UP001521150">
    <property type="component" value="Unassembled WGS sequence"/>
</dbReference>